<gene>
    <name evidence="3" type="ORF">D5R40_31830</name>
</gene>
<protein>
    <recommendedName>
        <fullName evidence="2">Lnb-like transmembrane domain-containing protein</fullName>
    </recommendedName>
</protein>
<keyword evidence="1" id="KW-1133">Transmembrane helix</keyword>
<dbReference type="InterPro" id="IPR057436">
    <property type="entry name" value="5TMH_Lnb"/>
</dbReference>
<feature type="transmembrane region" description="Helical" evidence="1">
    <location>
        <begin position="59"/>
        <end position="75"/>
    </location>
</feature>
<evidence type="ECO:0000256" key="1">
    <source>
        <dbReference type="SAM" id="Phobius"/>
    </source>
</evidence>
<evidence type="ECO:0000313" key="3">
    <source>
        <dbReference type="EMBL" id="RQH20977.1"/>
    </source>
</evidence>
<keyword evidence="1" id="KW-0472">Membrane</keyword>
<dbReference type="EMBL" id="RCBY01000407">
    <property type="protein sequence ID" value="RQH20977.1"/>
    <property type="molecule type" value="Genomic_DNA"/>
</dbReference>
<dbReference type="AlphaFoldDB" id="A0A3N6NTC4"/>
<comment type="caution">
    <text evidence="3">The sequence shown here is derived from an EMBL/GenBank/DDBJ whole genome shotgun (WGS) entry which is preliminary data.</text>
</comment>
<feature type="domain" description="Lnb-like transmembrane" evidence="2">
    <location>
        <begin position="46"/>
        <end position="127"/>
    </location>
</feature>
<keyword evidence="1" id="KW-0812">Transmembrane</keyword>
<evidence type="ECO:0000313" key="4">
    <source>
        <dbReference type="Proteomes" id="UP000269154"/>
    </source>
</evidence>
<accession>A0A3N6NTC4</accession>
<sequence length="130" mass="15185">MTLGILALLAVDFLRGRIEQWKSKNLSEMAFSLAYWEWADYYIVSLVCTDHIATKQNWNLLWFLPTHIVAGILLFRKSRPDWLNKYFLASGSLAVLLLLGWYIIPQSFHIAFIPILLIIALRSWVLYNKL</sequence>
<feature type="transmembrane region" description="Helical" evidence="1">
    <location>
        <begin position="87"/>
        <end position="104"/>
    </location>
</feature>
<proteinExistence type="predicted"/>
<dbReference type="Pfam" id="PF25221">
    <property type="entry name" value="5TMH_Lnb"/>
    <property type="match status" value="1"/>
</dbReference>
<reference evidence="3 4" key="1">
    <citation type="journal article" date="2018" name="ACS Chem. Biol.">
        <title>Ketoreductase domain dysfunction expands chemodiversity: malyngamide biosynthesis in the cyanobacterium Okeania hirsuta.</title>
        <authorList>
            <person name="Moss N.A."/>
            <person name="Leao T."/>
            <person name="Rankin M."/>
            <person name="McCullough T.M."/>
            <person name="Qu P."/>
            <person name="Korobeynikov A."/>
            <person name="Smith J.L."/>
            <person name="Gerwick L."/>
            <person name="Gerwick W.H."/>
        </authorList>
    </citation>
    <scope>NUCLEOTIDE SEQUENCE [LARGE SCALE GENOMIC DNA]</scope>
    <source>
        <strain evidence="3 4">PAB10Feb10-1</strain>
    </source>
</reference>
<name>A0A3N6NTC4_9CYAN</name>
<dbReference type="Proteomes" id="UP000269154">
    <property type="component" value="Unassembled WGS sequence"/>
</dbReference>
<evidence type="ECO:0000259" key="2">
    <source>
        <dbReference type="Pfam" id="PF25221"/>
    </source>
</evidence>
<organism evidence="3 4">
    <name type="scientific">Okeania hirsuta</name>
    <dbReference type="NCBI Taxonomy" id="1458930"/>
    <lineage>
        <taxon>Bacteria</taxon>
        <taxon>Bacillati</taxon>
        <taxon>Cyanobacteriota</taxon>
        <taxon>Cyanophyceae</taxon>
        <taxon>Oscillatoriophycideae</taxon>
        <taxon>Oscillatoriales</taxon>
        <taxon>Microcoleaceae</taxon>
        <taxon>Okeania</taxon>
    </lineage>
</organism>
<feature type="transmembrane region" description="Helical" evidence="1">
    <location>
        <begin position="110"/>
        <end position="127"/>
    </location>
</feature>
<dbReference type="RefSeq" id="WP_124155726.1">
    <property type="nucleotide sequence ID" value="NZ_CAWOLW010000343.1"/>
</dbReference>
<keyword evidence="4" id="KW-1185">Reference proteome</keyword>